<evidence type="ECO:0000256" key="1">
    <source>
        <dbReference type="SAM" id="MobiDB-lite"/>
    </source>
</evidence>
<feature type="compositionally biased region" description="Basic residues" evidence="1">
    <location>
        <begin position="1"/>
        <end position="10"/>
    </location>
</feature>
<comment type="caution">
    <text evidence="2">The sequence shown here is derived from an EMBL/GenBank/DDBJ whole genome shotgun (WGS) entry which is preliminary data.</text>
</comment>
<feature type="compositionally biased region" description="Low complexity" evidence="1">
    <location>
        <begin position="102"/>
        <end position="121"/>
    </location>
</feature>
<feature type="non-terminal residue" evidence="2">
    <location>
        <position position="121"/>
    </location>
</feature>
<organism evidence="2 3">
    <name type="scientific">Ensete ventricosum</name>
    <name type="common">Abyssinian banana</name>
    <name type="synonym">Musa ensete</name>
    <dbReference type="NCBI Taxonomy" id="4639"/>
    <lineage>
        <taxon>Eukaryota</taxon>
        <taxon>Viridiplantae</taxon>
        <taxon>Streptophyta</taxon>
        <taxon>Embryophyta</taxon>
        <taxon>Tracheophyta</taxon>
        <taxon>Spermatophyta</taxon>
        <taxon>Magnoliopsida</taxon>
        <taxon>Liliopsida</taxon>
        <taxon>Zingiberales</taxon>
        <taxon>Musaceae</taxon>
        <taxon>Ensete</taxon>
    </lineage>
</organism>
<feature type="region of interest" description="Disordered" evidence="1">
    <location>
        <begin position="93"/>
        <end position="121"/>
    </location>
</feature>
<accession>A0A427ANW4</accession>
<dbReference type="Proteomes" id="UP000287651">
    <property type="component" value="Unassembled WGS sequence"/>
</dbReference>
<name>A0A427ANW4_ENSVE</name>
<evidence type="ECO:0000313" key="3">
    <source>
        <dbReference type="Proteomes" id="UP000287651"/>
    </source>
</evidence>
<dbReference type="AlphaFoldDB" id="A0A427ANW4"/>
<protein>
    <submittedName>
        <fullName evidence="2">Uncharacterized protein</fullName>
    </submittedName>
</protein>
<gene>
    <name evidence="2" type="ORF">B296_00027917</name>
</gene>
<feature type="region of interest" description="Disordered" evidence="1">
    <location>
        <begin position="1"/>
        <end position="75"/>
    </location>
</feature>
<sequence>MAASSHRLKTHTQQPPPPQPQTQPQPQQPNRRSNTNAKRRKRRETLPPHVVSSDGPWCCATSSSVAASPTHARRAPAVIPQDQAEAVLIAEVPPSASPSPLPMDASPSASPAASAAAAFSS</sequence>
<evidence type="ECO:0000313" key="2">
    <source>
        <dbReference type="EMBL" id="RRT77908.1"/>
    </source>
</evidence>
<feature type="compositionally biased region" description="Pro residues" evidence="1">
    <location>
        <begin position="14"/>
        <end position="27"/>
    </location>
</feature>
<reference evidence="2 3" key="1">
    <citation type="journal article" date="2014" name="Agronomy (Basel)">
        <title>A Draft Genome Sequence for Ensete ventricosum, the Drought-Tolerant Tree Against Hunger.</title>
        <authorList>
            <person name="Harrison J."/>
            <person name="Moore K.A."/>
            <person name="Paszkiewicz K."/>
            <person name="Jones T."/>
            <person name="Grant M."/>
            <person name="Ambacheew D."/>
            <person name="Muzemil S."/>
            <person name="Studholme D.J."/>
        </authorList>
    </citation>
    <scope>NUCLEOTIDE SEQUENCE [LARGE SCALE GENOMIC DNA]</scope>
</reference>
<proteinExistence type="predicted"/>
<dbReference type="EMBL" id="AMZH03001807">
    <property type="protein sequence ID" value="RRT77908.1"/>
    <property type="molecule type" value="Genomic_DNA"/>
</dbReference>